<dbReference type="GO" id="GO:0046872">
    <property type="term" value="F:metal ion binding"/>
    <property type="evidence" value="ECO:0007669"/>
    <property type="project" value="UniProtKB-UniRule"/>
</dbReference>
<dbReference type="InterPro" id="IPR005760">
    <property type="entry name" value="A/G_AdeGlyc_MutY"/>
</dbReference>
<keyword evidence="13 14" id="KW-0326">Glycosidase</keyword>
<dbReference type="PANTHER" id="PTHR42944">
    <property type="entry name" value="ADENINE DNA GLYCOSYLASE"/>
    <property type="match status" value="1"/>
</dbReference>
<dbReference type="InterPro" id="IPR011257">
    <property type="entry name" value="DNA_glycosylase"/>
</dbReference>
<comment type="catalytic activity">
    <reaction evidence="1 14">
        <text>Hydrolyzes free adenine bases from 7,8-dihydro-8-oxoguanine:adenine mismatched double-stranded DNA, leaving an apurinic site.</text>
        <dbReference type="EC" id="3.2.2.31"/>
    </reaction>
</comment>
<dbReference type="Proteomes" id="UP000070250">
    <property type="component" value="Chromosome"/>
</dbReference>
<dbReference type="Gene3D" id="1.10.340.30">
    <property type="entry name" value="Hypothetical protein, domain 2"/>
    <property type="match status" value="1"/>
</dbReference>
<dbReference type="SUPFAM" id="SSF48150">
    <property type="entry name" value="DNA-glycosylase"/>
    <property type="match status" value="1"/>
</dbReference>
<protein>
    <recommendedName>
        <fullName evidence="5 14">Adenine DNA glycosylase</fullName>
        <ecNumber evidence="4 14">3.2.2.31</ecNumber>
    </recommendedName>
</protein>
<dbReference type="InterPro" id="IPR029119">
    <property type="entry name" value="MutY_C"/>
</dbReference>
<evidence type="ECO:0000313" key="17">
    <source>
        <dbReference type="Proteomes" id="UP000070250"/>
    </source>
</evidence>
<dbReference type="GO" id="GO:0006284">
    <property type="term" value="P:base-excision repair"/>
    <property type="evidence" value="ECO:0007669"/>
    <property type="project" value="UniProtKB-UniRule"/>
</dbReference>
<dbReference type="GO" id="GO:0051539">
    <property type="term" value="F:4 iron, 4 sulfur cluster binding"/>
    <property type="evidence" value="ECO:0007669"/>
    <property type="project" value="UniProtKB-UniRule"/>
</dbReference>
<evidence type="ECO:0000256" key="5">
    <source>
        <dbReference type="ARBA" id="ARBA00022023"/>
    </source>
</evidence>
<accession>A0A127FC16</accession>
<keyword evidence="9 16" id="KW-0378">Hydrolase</keyword>
<dbReference type="CDD" id="cd03431">
    <property type="entry name" value="NUDIX_DNA_Glycosylase_C-MutY"/>
    <property type="match status" value="1"/>
</dbReference>
<dbReference type="GO" id="GO:0006298">
    <property type="term" value="P:mismatch repair"/>
    <property type="evidence" value="ECO:0007669"/>
    <property type="project" value="TreeGrafter"/>
</dbReference>
<dbReference type="CDD" id="cd00056">
    <property type="entry name" value="ENDO3c"/>
    <property type="match status" value="1"/>
</dbReference>
<evidence type="ECO:0000256" key="13">
    <source>
        <dbReference type="ARBA" id="ARBA00023295"/>
    </source>
</evidence>
<dbReference type="PATRIC" id="fig|465721.4.peg.2751"/>
<organism evidence="16 17">
    <name type="scientific">Steroidobacter denitrificans</name>
    <dbReference type="NCBI Taxonomy" id="465721"/>
    <lineage>
        <taxon>Bacteria</taxon>
        <taxon>Pseudomonadati</taxon>
        <taxon>Pseudomonadota</taxon>
        <taxon>Gammaproteobacteria</taxon>
        <taxon>Steroidobacterales</taxon>
        <taxon>Steroidobacteraceae</taxon>
        <taxon>Steroidobacter</taxon>
    </lineage>
</organism>
<dbReference type="InterPro" id="IPR015797">
    <property type="entry name" value="NUDIX_hydrolase-like_dom_sf"/>
</dbReference>
<evidence type="ECO:0000256" key="2">
    <source>
        <dbReference type="ARBA" id="ARBA00002933"/>
    </source>
</evidence>
<evidence type="ECO:0000256" key="12">
    <source>
        <dbReference type="ARBA" id="ARBA00023204"/>
    </source>
</evidence>
<keyword evidence="17" id="KW-1185">Reference proteome</keyword>
<dbReference type="Gene3D" id="3.90.79.10">
    <property type="entry name" value="Nucleoside Triphosphate Pyrophosphohydrolase"/>
    <property type="match status" value="1"/>
</dbReference>
<proteinExistence type="inferred from homology"/>
<dbReference type="OrthoDB" id="9802365at2"/>
<keyword evidence="8 14" id="KW-0227">DNA damage</keyword>
<name>A0A127FC16_STEDE</name>
<evidence type="ECO:0000259" key="15">
    <source>
        <dbReference type="SMART" id="SM00478"/>
    </source>
</evidence>
<comment type="similarity">
    <text evidence="3 14">Belongs to the Nth/MutY family.</text>
</comment>
<dbReference type="GO" id="GO:0000701">
    <property type="term" value="F:purine-specific mismatch base pair DNA N-glycosylase activity"/>
    <property type="evidence" value="ECO:0007669"/>
    <property type="project" value="UniProtKB-EC"/>
</dbReference>
<dbReference type="EMBL" id="CP011971">
    <property type="protein sequence ID" value="AMN47972.1"/>
    <property type="molecule type" value="Genomic_DNA"/>
</dbReference>
<evidence type="ECO:0000256" key="7">
    <source>
        <dbReference type="ARBA" id="ARBA00022723"/>
    </source>
</evidence>
<gene>
    <name evidence="16" type="ORF">ACG33_12865</name>
</gene>
<dbReference type="AlphaFoldDB" id="A0A127FC16"/>
<comment type="cofactor">
    <cofactor evidence="14">
        <name>[4Fe-4S] cluster</name>
        <dbReference type="ChEBI" id="CHEBI:49883"/>
    </cofactor>
    <text evidence="14">Binds 1 [4Fe-4S] cluster.</text>
</comment>
<evidence type="ECO:0000256" key="3">
    <source>
        <dbReference type="ARBA" id="ARBA00008343"/>
    </source>
</evidence>
<keyword evidence="10 14" id="KW-0408">Iron</keyword>
<dbReference type="SMART" id="SM00478">
    <property type="entry name" value="ENDO3c"/>
    <property type="match status" value="1"/>
</dbReference>
<keyword evidence="6" id="KW-0004">4Fe-4S</keyword>
<comment type="function">
    <text evidence="2">Adenine glycosylase active on G-A mispairs. MutY also corrects error-prone DNA synthesis past GO lesions which are due to the oxidatively damaged form of guanine: 7,8-dihydro-8-oxoguanine (8-oxo-dGTP).</text>
</comment>
<dbReference type="GO" id="GO:0032357">
    <property type="term" value="F:oxidized purine DNA binding"/>
    <property type="evidence" value="ECO:0007669"/>
    <property type="project" value="TreeGrafter"/>
</dbReference>
<dbReference type="FunFam" id="1.10.340.30:FF:000002">
    <property type="entry name" value="Adenine DNA glycosylase"/>
    <property type="match status" value="1"/>
</dbReference>
<dbReference type="PANTHER" id="PTHR42944:SF1">
    <property type="entry name" value="ADENINE DNA GLYCOSYLASE"/>
    <property type="match status" value="1"/>
</dbReference>
<dbReference type="GO" id="GO:0035485">
    <property type="term" value="F:adenine/guanine mispair binding"/>
    <property type="evidence" value="ECO:0007669"/>
    <property type="project" value="TreeGrafter"/>
</dbReference>
<evidence type="ECO:0000256" key="11">
    <source>
        <dbReference type="ARBA" id="ARBA00023014"/>
    </source>
</evidence>
<keyword evidence="11" id="KW-0411">Iron-sulfur</keyword>
<dbReference type="EC" id="3.2.2.31" evidence="4 14"/>
<dbReference type="GO" id="GO:0034039">
    <property type="term" value="F:8-oxo-7,8-dihydroguanine DNA N-glycosylase activity"/>
    <property type="evidence" value="ECO:0007669"/>
    <property type="project" value="TreeGrafter"/>
</dbReference>
<dbReference type="KEGG" id="sdf:ACG33_12865"/>
<dbReference type="InterPro" id="IPR044298">
    <property type="entry name" value="MIG/MutY"/>
</dbReference>
<evidence type="ECO:0000256" key="4">
    <source>
        <dbReference type="ARBA" id="ARBA00012045"/>
    </source>
</evidence>
<dbReference type="RefSeq" id="WP_066921775.1">
    <property type="nucleotide sequence ID" value="NZ_CP011971.1"/>
</dbReference>
<evidence type="ECO:0000256" key="10">
    <source>
        <dbReference type="ARBA" id="ARBA00023004"/>
    </source>
</evidence>
<evidence type="ECO:0000256" key="6">
    <source>
        <dbReference type="ARBA" id="ARBA00022485"/>
    </source>
</evidence>
<evidence type="ECO:0000256" key="9">
    <source>
        <dbReference type="ARBA" id="ARBA00022801"/>
    </source>
</evidence>
<dbReference type="InterPro" id="IPR023170">
    <property type="entry name" value="HhH_base_excis_C"/>
</dbReference>
<dbReference type="SUPFAM" id="SSF55811">
    <property type="entry name" value="Nudix"/>
    <property type="match status" value="1"/>
</dbReference>
<dbReference type="Gene3D" id="1.10.1670.10">
    <property type="entry name" value="Helix-hairpin-Helix base-excision DNA repair enzymes (C-terminal)"/>
    <property type="match status" value="1"/>
</dbReference>
<dbReference type="InterPro" id="IPR003265">
    <property type="entry name" value="HhH-GPD_domain"/>
</dbReference>
<evidence type="ECO:0000256" key="14">
    <source>
        <dbReference type="RuleBase" id="RU365096"/>
    </source>
</evidence>
<keyword evidence="12" id="KW-0234">DNA repair</keyword>
<evidence type="ECO:0000313" key="16">
    <source>
        <dbReference type="EMBL" id="AMN47972.1"/>
    </source>
</evidence>
<dbReference type="STRING" id="465721.ACG33_12865"/>
<dbReference type="NCBIfam" id="NF008132">
    <property type="entry name" value="PRK10880.1"/>
    <property type="match status" value="1"/>
</dbReference>
<dbReference type="Pfam" id="PF14815">
    <property type="entry name" value="NUDIX_4"/>
    <property type="match status" value="1"/>
</dbReference>
<evidence type="ECO:0000256" key="8">
    <source>
        <dbReference type="ARBA" id="ARBA00022763"/>
    </source>
</evidence>
<keyword evidence="7" id="KW-0479">Metal-binding</keyword>
<dbReference type="Pfam" id="PF00730">
    <property type="entry name" value="HhH-GPD"/>
    <property type="match status" value="1"/>
</dbReference>
<feature type="domain" description="HhH-GPD" evidence="15">
    <location>
        <begin position="50"/>
        <end position="201"/>
    </location>
</feature>
<reference evidence="16 17" key="1">
    <citation type="submission" date="2015-06" db="EMBL/GenBank/DDBJ databases">
        <title>A Comprehensive Approach to Explore the Metabolic and Phylogenetic Diversity of Bacterial Steroid Degradation in the Environment: Testosterone as an Example.</title>
        <authorList>
            <person name="Yang F.-C."/>
            <person name="Chen Y.-L."/>
            <person name="Yu C.-P."/>
            <person name="Tang S.-L."/>
            <person name="Wang P.-H."/>
            <person name="Ismail W."/>
            <person name="Wang C.-H."/>
            <person name="Yang C.-Y."/>
            <person name="Chiang Y.-R."/>
        </authorList>
    </citation>
    <scope>NUCLEOTIDE SEQUENCE [LARGE SCALE GENOMIC DNA]</scope>
    <source>
        <strain evidence="16 17">DSM 18526</strain>
    </source>
</reference>
<evidence type="ECO:0000256" key="1">
    <source>
        <dbReference type="ARBA" id="ARBA00000843"/>
    </source>
</evidence>
<sequence length="360" mass="40588">MTRAALPAEAAERIVFIGKHLLRWFEIAGRKHLPWQHRPSAYRVWISEVMLQQTQVATVIPYYERFMARFPDVQSLAAAEIDEVLHLWTGLGYYARARNLHRAAQRIVAEHRGRFPETLQAVQSLPGIGRSTAGAILALSASKRHAILDGNVKRVLCRYFGIEGFPGESDIERHLWRLAEACTPVRGVARYTQAIMDLGATVCVRTRPDCAACPLHLLCVARIEARQSVLPTPRPKKPRPRRRAYALILQRRDGAVLLERRPPSGLWGGLWTFPQFDTRRAAAQWAANAGPVTNNVLHLRALAPYAHAFTHFDLSLRPLLIRVGERPGVADLDRYRWYHAHRPAKIGLAKPVIDLLAALP</sequence>
<dbReference type="NCBIfam" id="TIGR01084">
    <property type="entry name" value="mutY"/>
    <property type="match status" value="1"/>
</dbReference>